<dbReference type="EMBL" id="LHXS01000009">
    <property type="protein sequence ID" value="KXA97558.1"/>
    <property type="molecule type" value="Genomic_DNA"/>
</dbReference>
<protein>
    <submittedName>
        <fullName evidence="1">Uncharacterized protein</fullName>
    </submittedName>
</protein>
<keyword evidence="2" id="KW-1185">Reference proteome</keyword>
<dbReference type="Proteomes" id="UP000070414">
    <property type="component" value="Unassembled WGS sequence"/>
</dbReference>
<dbReference type="InterPro" id="IPR036390">
    <property type="entry name" value="WH_DNA-bd_sf"/>
</dbReference>
<gene>
    <name evidence="1" type="ORF">AKJ38_00880</name>
</gene>
<evidence type="ECO:0000313" key="1">
    <source>
        <dbReference type="EMBL" id="KXA97558.1"/>
    </source>
</evidence>
<dbReference type="AlphaFoldDB" id="A0A133UTM4"/>
<comment type="caution">
    <text evidence="1">The sequence shown here is derived from an EMBL/GenBank/DDBJ whole genome shotgun (WGS) entry which is preliminary data.</text>
</comment>
<reference evidence="1 2" key="1">
    <citation type="journal article" date="2016" name="Sci. Rep.">
        <title>Metabolic traits of an uncultured archaeal lineage -MSBL1- from brine pools of the Red Sea.</title>
        <authorList>
            <person name="Mwirichia R."/>
            <person name="Alam I."/>
            <person name="Rashid M."/>
            <person name="Vinu M."/>
            <person name="Ba-Alawi W."/>
            <person name="Anthony Kamau A."/>
            <person name="Kamanda Ngugi D."/>
            <person name="Goker M."/>
            <person name="Klenk H.P."/>
            <person name="Bajic V."/>
            <person name="Stingl U."/>
        </authorList>
    </citation>
    <scope>NUCLEOTIDE SEQUENCE [LARGE SCALE GENOMIC DNA]</scope>
    <source>
        <strain evidence="1">SCGC-AAA259I14</strain>
    </source>
</reference>
<name>A0A133UTM4_9EURY</name>
<accession>A0A133UTM4</accession>
<sequence>MQTIPDRLDRRTFQELERVSRPTAASRLNQLEESGVLKTAPIRGGRGRPKKLYMVNRERYRPERPQVGNFEKFLKPLTELEKDFDLKYALGVPFSSSAHGRVAYHPPLKVYVERSGTRLVTELYSEHLDVTEILAGKEEALSRRESEFGLPLLSPEDTVTLLLSQGREEGFRRSASHTDAASVLLRKGLVEEVELDMPYLCRRAVEEKSTSALLQMDELLRNEFEAAFLTENWRNALRPFASSEPDPSLEVDLDVLERLAQVPGKYFESDPWARFFGVTELG</sequence>
<dbReference type="SUPFAM" id="SSF46785">
    <property type="entry name" value="Winged helix' DNA-binding domain"/>
    <property type="match status" value="1"/>
</dbReference>
<proteinExistence type="predicted"/>
<organism evidence="1 2">
    <name type="scientific">candidate division MSBL1 archaeon SCGC-AAA259I14</name>
    <dbReference type="NCBI Taxonomy" id="1698268"/>
    <lineage>
        <taxon>Archaea</taxon>
        <taxon>Methanobacteriati</taxon>
        <taxon>Methanobacteriota</taxon>
        <taxon>candidate division MSBL1</taxon>
    </lineage>
</organism>
<evidence type="ECO:0000313" key="2">
    <source>
        <dbReference type="Proteomes" id="UP000070414"/>
    </source>
</evidence>